<evidence type="ECO:0000256" key="1">
    <source>
        <dbReference type="SAM" id="MobiDB-lite"/>
    </source>
</evidence>
<sequence length="88" mass="10510">MKKHETFNNEKELQDRIEELKNKNFGELEYEIINTLEERSFVLSYEDFENPEEDEITDGLKDQDKNDFAQNDRPAGYSTEFKQENGIK</sequence>
<organism evidence="2 3">
    <name type="scientific">Helcococcus kunzii ATCC 51366</name>
    <dbReference type="NCBI Taxonomy" id="883114"/>
    <lineage>
        <taxon>Bacteria</taxon>
        <taxon>Bacillati</taxon>
        <taxon>Bacillota</taxon>
        <taxon>Tissierellia</taxon>
        <taxon>Tissierellales</taxon>
        <taxon>Peptoniphilaceae</taxon>
        <taxon>Helcococcus</taxon>
    </lineage>
</organism>
<dbReference type="Proteomes" id="UP000004191">
    <property type="component" value="Unassembled WGS sequence"/>
</dbReference>
<feature type="compositionally biased region" description="Acidic residues" evidence="1">
    <location>
        <begin position="48"/>
        <end position="57"/>
    </location>
</feature>
<keyword evidence="3" id="KW-1185">Reference proteome</keyword>
<reference evidence="2 3" key="1">
    <citation type="submission" date="2012-01" db="EMBL/GenBank/DDBJ databases">
        <title>The Genome Sequence of Helcococcus kunzii ATCC 51366.</title>
        <authorList>
            <consortium name="The Broad Institute Genome Sequencing Platform"/>
            <person name="Earl A."/>
            <person name="Ward D."/>
            <person name="Feldgarden M."/>
            <person name="Gevers D."/>
            <person name="Huys G."/>
            <person name="Young S.K."/>
            <person name="Zeng Q."/>
            <person name="Gargeya S."/>
            <person name="Fitzgerald M."/>
            <person name="Haas B."/>
            <person name="Abouelleil A."/>
            <person name="Alvarado L."/>
            <person name="Arachchi H.M."/>
            <person name="Berlin A."/>
            <person name="Chapman S.B."/>
            <person name="Gearin G."/>
            <person name="Goldberg J."/>
            <person name="Griggs A."/>
            <person name="Gujja S."/>
            <person name="Hansen M."/>
            <person name="Heiman D."/>
            <person name="Howarth C."/>
            <person name="Larimer J."/>
            <person name="Lui A."/>
            <person name="MacDonald P.J.P."/>
            <person name="McCowen C."/>
            <person name="Montmayeur A."/>
            <person name="Murphy C."/>
            <person name="Neiman D."/>
            <person name="Pearson M."/>
            <person name="Priest M."/>
            <person name="Roberts A."/>
            <person name="Saif S."/>
            <person name="Shea T."/>
            <person name="Sisk P."/>
            <person name="Stolte C."/>
            <person name="Sykes S."/>
            <person name="Wortman J."/>
            <person name="Nusbaum C."/>
            <person name="Birren B."/>
        </authorList>
    </citation>
    <scope>NUCLEOTIDE SEQUENCE [LARGE SCALE GENOMIC DNA]</scope>
    <source>
        <strain evidence="2 3">ATCC 51366</strain>
    </source>
</reference>
<evidence type="ECO:0000313" key="3">
    <source>
        <dbReference type="Proteomes" id="UP000004191"/>
    </source>
</evidence>
<feature type="region of interest" description="Disordered" evidence="1">
    <location>
        <begin position="48"/>
        <end position="88"/>
    </location>
</feature>
<comment type="caution">
    <text evidence="2">The sequence shown here is derived from an EMBL/GenBank/DDBJ whole genome shotgun (WGS) entry which is preliminary data.</text>
</comment>
<dbReference type="AlphaFoldDB" id="H3NM89"/>
<accession>H3NM89</accession>
<protein>
    <submittedName>
        <fullName evidence="2">Uncharacterized protein</fullName>
    </submittedName>
</protein>
<dbReference type="EMBL" id="AGEI01000012">
    <property type="protein sequence ID" value="EHR35498.1"/>
    <property type="molecule type" value="Genomic_DNA"/>
</dbReference>
<dbReference type="HOGENOM" id="CLU_2464780_0_0_9"/>
<name>H3NM89_9FIRM</name>
<feature type="compositionally biased region" description="Basic and acidic residues" evidence="1">
    <location>
        <begin position="58"/>
        <end position="67"/>
    </location>
</feature>
<dbReference type="GeneID" id="96998468"/>
<dbReference type="RefSeq" id="WP_005397558.1">
    <property type="nucleotide sequence ID" value="NZ_JH601088.1"/>
</dbReference>
<proteinExistence type="predicted"/>
<gene>
    <name evidence="2" type="ORF">HMPREF9709_00450</name>
</gene>
<evidence type="ECO:0000313" key="2">
    <source>
        <dbReference type="EMBL" id="EHR35498.1"/>
    </source>
</evidence>